<evidence type="ECO:0000313" key="1">
    <source>
        <dbReference type="EMBL" id="QFG73636.1"/>
    </source>
</evidence>
<reference evidence="1" key="1">
    <citation type="journal article" date="2019" name="Philos. Trans. R. Soc. Lond., B, Biol. Sci.">
        <title>Targeted metagenomic recovery of four divergent viruses reveals shared and distinctive characteristics of giant viruses of marine eukaryotes.</title>
        <authorList>
            <person name="Needham D.M."/>
            <person name="Poirier C."/>
            <person name="Hehenberger E."/>
            <person name="Jimenez V."/>
            <person name="Swalwell J.E."/>
            <person name="Santoro A.E."/>
            <person name="Worden A.Z."/>
        </authorList>
    </citation>
    <scope>NUCLEOTIDE SEQUENCE</scope>
    <source>
        <strain evidence="1">OPacV-662</strain>
    </source>
</reference>
<organism evidence="1">
    <name type="scientific">Megaviridae environmental sample</name>
    <dbReference type="NCBI Taxonomy" id="1737588"/>
    <lineage>
        <taxon>Viruses</taxon>
        <taxon>Varidnaviria</taxon>
        <taxon>Bamfordvirae</taxon>
        <taxon>Nucleocytoviricota</taxon>
        <taxon>Megaviricetes</taxon>
        <taxon>Imitervirales</taxon>
        <taxon>Mimiviridae</taxon>
        <taxon>environmental samples</taxon>
    </lineage>
</organism>
<name>A0A5J6VHG3_9VIRU</name>
<sequence length="82" mass="9780">MLFYFENTSLLRKLGNTYKVIVDILDNSVTTDVIIEYLFFKHGIPDKYHRFIVQCNTYCRGEYTPARMYMLLYNKNARLVAL</sequence>
<accession>A0A5J6VHG3</accession>
<protein>
    <submittedName>
        <fullName evidence="1">Uncharacterized protein</fullName>
    </submittedName>
</protein>
<proteinExistence type="predicted"/>
<dbReference type="EMBL" id="MN448266">
    <property type="protein sequence ID" value="QFG73636.1"/>
    <property type="molecule type" value="Genomic_DNA"/>
</dbReference>